<dbReference type="RefSeq" id="XP_003056632.1">
    <property type="nucleotide sequence ID" value="XM_003056586.1"/>
</dbReference>
<gene>
    <name evidence="2" type="ORF">MICPUCDRAFT_38494</name>
</gene>
<reference evidence="2 3" key="1">
    <citation type="journal article" date="2009" name="Science">
        <title>Green evolution and dynamic adaptations revealed by genomes of the marine picoeukaryotes Micromonas.</title>
        <authorList>
            <person name="Worden A.Z."/>
            <person name="Lee J.H."/>
            <person name="Mock T."/>
            <person name="Rouze P."/>
            <person name="Simmons M.P."/>
            <person name="Aerts A.L."/>
            <person name="Allen A.E."/>
            <person name="Cuvelier M.L."/>
            <person name="Derelle E."/>
            <person name="Everett M.V."/>
            <person name="Foulon E."/>
            <person name="Grimwood J."/>
            <person name="Gundlach H."/>
            <person name="Henrissat B."/>
            <person name="Napoli C."/>
            <person name="McDonald S.M."/>
            <person name="Parker M.S."/>
            <person name="Rombauts S."/>
            <person name="Salamov A."/>
            <person name="Von Dassow P."/>
            <person name="Badger J.H."/>
            <person name="Coutinho P.M."/>
            <person name="Demir E."/>
            <person name="Dubchak I."/>
            <person name="Gentemann C."/>
            <person name="Eikrem W."/>
            <person name="Gready J.E."/>
            <person name="John U."/>
            <person name="Lanier W."/>
            <person name="Lindquist E.A."/>
            <person name="Lucas S."/>
            <person name="Mayer K.F."/>
            <person name="Moreau H."/>
            <person name="Not F."/>
            <person name="Otillar R."/>
            <person name="Panaud O."/>
            <person name="Pangilinan J."/>
            <person name="Paulsen I."/>
            <person name="Piegu B."/>
            <person name="Poliakov A."/>
            <person name="Robbens S."/>
            <person name="Schmutz J."/>
            <person name="Toulza E."/>
            <person name="Wyss T."/>
            <person name="Zelensky A."/>
            <person name="Zhou K."/>
            <person name="Armbrust E.V."/>
            <person name="Bhattacharya D."/>
            <person name="Goodenough U.W."/>
            <person name="Van de Peer Y."/>
            <person name="Grigoriev I.V."/>
        </authorList>
    </citation>
    <scope>NUCLEOTIDE SEQUENCE [LARGE SCALE GENOMIC DNA]</scope>
    <source>
        <strain evidence="2 3">CCMP1545</strain>
    </source>
</reference>
<evidence type="ECO:0000256" key="1">
    <source>
        <dbReference type="SAM" id="MobiDB-lite"/>
    </source>
</evidence>
<feature type="compositionally biased region" description="Polar residues" evidence="1">
    <location>
        <begin position="506"/>
        <end position="522"/>
    </location>
</feature>
<protein>
    <submittedName>
        <fullName evidence="2">Predicted protein</fullName>
    </submittedName>
</protein>
<dbReference type="EMBL" id="GG663737">
    <property type="protein sequence ID" value="EEH58277.1"/>
    <property type="molecule type" value="Genomic_DNA"/>
</dbReference>
<feature type="compositionally biased region" description="Acidic residues" evidence="1">
    <location>
        <begin position="109"/>
        <end position="118"/>
    </location>
</feature>
<accession>C1MND4</accession>
<evidence type="ECO:0000313" key="3">
    <source>
        <dbReference type="Proteomes" id="UP000001876"/>
    </source>
</evidence>
<name>C1MND4_MICPC</name>
<dbReference type="GeneID" id="9682524"/>
<dbReference type="KEGG" id="mpp:MICPUCDRAFT_38494"/>
<dbReference type="OMA" id="DCRHYMN"/>
<feature type="region of interest" description="Disordered" evidence="1">
    <location>
        <begin position="491"/>
        <end position="559"/>
    </location>
</feature>
<sequence length="559" mass="57766">MASTAMDDTARADHRCEVYAVTREFVEWGKGFYQHLPNPIREGLRAAGVCHYTVVIRDVTDGTLTSFDFAPPGGDVTGALAGGFRGVASAPDLRGGEEDARDVAVLDDFVDDGDDEDGNEKKPAPPTTAMARAKSWKDLARSVATSTSRRARTSGAIEGEIRERTLEELPDGHHFVGTTSLTVDEIREWNAKREKTYHLNQSDCRHYMNDLCAHACPDAAHGPGGVSSAVAWKQTWCRLRDGKSYEALHLLPVRVATDLRNKPAIDRLRSAFSASFAFGLGMRACAVLFRPIAAVGPSIALVPGVVAKALPARRLVTAGAGAVAGVSAEVPVVREAMHVGNGVLSVVGDVATGVIRGAGSVIGSVSTGLLAGGSAAGVGAAGGVNGAGAGAIIAARDSSRAINGGLNSGAAVAVASRSLVVRSVAGAGGAVRGVAKGVAGRAVKGADGVKGVAGRAARATKGGLRVAVSGLKKVGLVVPARTTSTPRMRRLSVSARGAERKAAETAFSSKNASSTRTTTTMSDARAHQMRASLDKGSEQTRRPRSRNGHGLFPRRYANA</sequence>
<dbReference type="Proteomes" id="UP000001876">
    <property type="component" value="Unassembled WGS sequence"/>
</dbReference>
<dbReference type="eggNOG" id="ENOG502SUGV">
    <property type="taxonomic scope" value="Eukaryota"/>
</dbReference>
<feature type="region of interest" description="Disordered" evidence="1">
    <location>
        <begin position="109"/>
        <end position="131"/>
    </location>
</feature>
<organism evidence="3">
    <name type="scientific">Micromonas pusilla (strain CCMP1545)</name>
    <name type="common">Picoplanktonic green alga</name>
    <dbReference type="NCBI Taxonomy" id="564608"/>
    <lineage>
        <taxon>Eukaryota</taxon>
        <taxon>Viridiplantae</taxon>
        <taxon>Chlorophyta</taxon>
        <taxon>Mamiellophyceae</taxon>
        <taxon>Mamiellales</taxon>
        <taxon>Mamiellaceae</taxon>
        <taxon>Micromonas</taxon>
    </lineage>
</organism>
<feature type="compositionally biased region" description="Basic and acidic residues" evidence="1">
    <location>
        <begin position="532"/>
        <end position="541"/>
    </location>
</feature>
<dbReference type="AlphaFoldDB" id="C1MND4"/>
<keyword evidence="3" id="KW-1185">Reference proteome</keyword>
<evidence type="ECO:0000313" key="2">
    <source>
        <dbReference type="EMBL" id="EEH58277.1"/>
    </source>
</evidence>
<dbReference type="OrthoDB" id="513772at2759"/>
<proteinExistence type="predicted"/>